<proteinExistence type="predicted"/>
<comment type="caution">
    <text evidence="1">The sequence shown here is derived from an EMBL/GenBank/DDBJ whole genome shotgun (WGS) entry which is preliminary data.</text>
</comment>
<organism evidence="1 2">
    <name type="scientific">Mucilaginibacter polytrichastri</name>
    <dbReference type="NCBI Taxonomy" id="1302689"/>
    <lineage>
        <taxon>Bacteria</taxon>
        <taxon>Pseudomonadati</taxon>
        <taxon>Bacteroidota</taxon>
        <taxon>Sphingobacteriia</taxon>
        <taxon>Sphingobacteriales</taxon>
        <taxon>Sphingobacteriaceae</taxon>
        <taxon>Mucilaginibacter</taxon>
    </lineage>
</organism>
<protein>
    <submittedName>
        <fullName evidence="1">Uncharacterized protein</fullName>
    </submittedName>
</protein>
<dbReference type="EMBL" id="MPPL01000001">
    <property type="protein sequence ID" value="OKS87652.1"/>
    <property type="molecule type" value="Genomic_DNA"/>
</dbReference>
<sequence length="252" mass="29243">MKRIAYIILLLFVISNCLADVPVKVRKSYKHIVKLIEEKKADELSKLISYPLKRQNPLPDITNAKAFIAYYNILFDDAFRKKLRSYNDSVIFNHNAQYGLVGGIFNGDMWIGDDGKIVSINYSSKQELKLKDQLTKQIQNKMHPSVNSWKENIWVAKSKNLLIRIDETNKGFRYVSWSHGHSISDKPDLILYHGKEEAQGTMGGWTYTFKSGDWTYEFDDVEMCETDDKCGLFLRMYYKDDVKSAIRLTAIK</sequence>
<keyword evidence="2" id="KW-1185">Reference proteome</keyword>
<name>A0A1Q6A0Z6_9SPHI</name>
<dbReference type="OrthoDB" id="7433394at2"/>
<dbReference type="AlphaFoldDB" id="A0A1Q6A0Z6"/>
<reference evidence="1 2" key="1">
    <citation type="submission" date="2016-11" db="EMBL/GenBank/DDBJ databases">
        <title>Whole Genome Sequencing of Mucilaginibacter polytrichastri RG4-7(T) isolated from the moss sample.</title>
        <authorList>
            <person name="Li Y."/>
        </authorList>
    </citation>
    <scope>NUCLEOTIDE SEQUENCE [LARGE SCALE GENOMIC DNA]</scope>
    <source>
        <strain evidence="1 2">RG4-7</strain>
    </source>
</reference>
<dbReference type="RefSeq" id="WP_139235687.1">
    <property type="nucleotide sequence ID" value="NZ_FPAM01000006.1"/>
</dbReference>
<evidence type="ECO:0000313" key="2">
    <source>
        <dbReference type="Proteomes" id="UP000186720"/>
    </source>
</evidence>
<accession>A0A1Q6A0Z6</accession>
<dbReference type="Proteomes" id="UP000186720">
    <property type="component" value="Unassembled WGS sequence"/>
</dbReference>
<evidence type="ECO:0000313" key="1">
    <source>
        <dbReference type="EMBL" id="OKS87652.1"/>
    </source>
</evidence>
<gene>
    <name evidence="1" type="ORF">RG47T_3114</name>
</gene>
<dbReference type="STRING" id="1302689.RG47T_3114"/>